<protein>
    <submittedName>
        <fullName evidence="2">CinA family protein</fullName>
    </submittedName>
</protein>
<dbReference type="OrthoDB" id="9801454at2"/>
<dbReference type="Gene3D" id="3.90.950.20">
    <property type="entry name" value="CinA-like"/>
    <property type="match status" value="1"/>
</dbReference>
<dbReference type="InterPro" id="IPR008136">
    <property type="entry name" value="CinA_C"/>
</dbReference>
<dbReference type="Pfam" id="PF02464">
    <property type="entry name" value="CinA"/>
    <property type="match status" value="1"/>
</dbReference>
<reference evidence="2 3" key="1">
    <citation type="submission" date="2019-04" db="EMBL/GenBank/DDBJ databases">
        <authorList>
            <person name="Embree M."/>
            <person name="Gaffney J.R."/>
        </authorList>
    </citation>
    <scope>NUCLEOTIDE SEQUENCE [LARGE SCALE GENOMIC DNA]</scope>
    <source>
        <strain evidence="2 3">JE7A12</strain>
    </source>
</reference>
<keyword evidence="3" id="KW-1185">Reference proteome</keyword>
<dbReference type="KEGG" id="ruj:E5Z56_05010"/>
<organism evidence="2 3">
    <name type="scientific">Ruminococcus bovis</name>
    <dbReference type="NCBI Taxonomy" id="2564099"/>
    <lineage>
        <taxon>Bacteria</taxon>
        <taxon>Bacillati</taxon>
        <taxon>Bacillota</taxon>
        <taxon>Clostridia</taxon>
        <taxon>Eubacteriales</taxon>
        <taxon>Oscillospiraceae</taxon>
        <taxon>Ruminococcus</taxon>
    </lineage>
</organism>
<feature type="domain" description="CinA C-terminal" evidence="1">
    <location>
        <begin position="21"/>
        <end position="170"/>
    </location>
</feature>
<dbReference type="EMBL" id="CP039381">
    <property type="protein sequence ID" value="QCT06758.1"/>
    <property type="molecule type" value="Genomic_DNA"/>
</dbReference>
<evidence type="ECO:0000313" key="2">
    <source>
        <dbReference type="EMBL" id="QCT06758.1"/>
    </source>
</evidence>
<dbReference type="NCBIfam" id="TIGR00199">
    <property type="entry name" value="PncC_domain"/>
    <property type="match status" value="1"/>
</dbReference>
<evidence type="ECO:0000259" key="1">
    <source>
        <dbReference type="Pfam" id="PF02464"/>
    </source>
</evidence>
<dbReference type="SUPFAM" id="SSF142433">
    <property type="entry name" value="CinA-like"/>
    <property type="match status" value="1"/>
</dbReference>
<sequence length="182" mass="19612">MATLITDKNYYNLMKDIDTSTLENTLVKELTERNMKISSAESCTGGMISQRITNVSGASNVFELGVCSYANRIKNKVLGVKNETLNTVGAVSEETATQMCEGIKELASSDIGVSTTGIAGPTGGTDKKPVGLVFIGIATKESTTIYRAELCHYTPHSRNEVRTMTTNLCMLLAIKATKNSEE</sequence>
<evidence type="ECO:0000313" key="3">
    <source>
        <dbReference type="Proteomes" id="UP000301475"/>
    </source>
</evidence>
<dbReference type="AlphaFoldDB" id="A0A4P8Y0R9"/>
<dbReference type="Proteomes" id="UP000301475">
    <property type="component" value="Chromosome"/>
</dbReference>
<accession>A0A4P8Y0R9</accession>
<dbReference type="InterPro" id="IPR036653">
    <property type="entry name" value="CinA-like_C"/>
</dbReference>
<proteinExistence type="predicted"/>
<name>A0A4P8Y0R9_9FIRM</name>
<dbReference type="RefSeq" id="WP_138156815.1">
    <property type="nucleotide sequence ID" value="NZ_CP039381.1"/>
</dbReference>
<gene>
    <name evidence="2" type="ORF">E5Z56_05010</name>
</gene>